<dbReference type="EMBL" id="CAJNOM010000341">
    <property type="protein sequence ID" value="CAF1373920.1"/>
    <property type="molecule type" value="Genomic_DNA"/>
</dbReference>
<evidence type="ECO:0000313" key="2">
    <source>
        <dbReference type="EMBL" id="CAF1373920.1"/>
    </source>
</evidence>
<reference evidence="2" key="1">
    <citation type="submission" date="2021-02" db="EMBL/GenBank/DDBJ databases">
        <authorList>
            <person name="Nowell W R."/>
        </authorList>
    </citation>
    <scope>NUCLEOTIDE SEQUENCE</scope>
</reference>
<organism evidence="2 3">
    <name type="scientific">Adineta steineri</name>
    <dbReference type="NCBI Taxonomy" id="433720"/>
    <lineage>
        <taxon>Eukaryota</taxon>
        <taxon>Metazoa</taxon>
        <taxon>Spiralia</taxon>
        <taxon>Gnathifera</taxon>
        <taxon>Rotifera</taxon>
        <taxon>Eurotatoria</taxon>
        <taxon>Bdelloidea</taxon>
        <taxon>Adinetida</taxon>
        <taxon>Adinetidae</taxon>
        <taxon>Adineta</taxon>
    </lineage>
</organism>
<gene>
    <name evidence="1" type="ORF">BJG266_LOCUS7970</name>
    <name evidence="2" type="ORF">QVE165_LOCUS35267</name>
</gene>
<dbReference type="AlphaFoldDB" id="A0A815IWQ1"/>
<dbReference type="Proteomes" id="UP000663832">
    <property type="component" value="Unassembled WGS sequence"/>
</dbReference>
<comment type="caution">
    <text evidence="2">The sequence shown here is derived from an EMBL/GenBank/DDBJ whole genome shotgun (WGS) entry which is preliminary data.</text>
</comment>
<dbReference type="OrthoDB" id="9990697at2759"/>
<evidence type="ECO:0000313" key="3">
    <source>
        <dbReference type="Proteomes" id="UP000663832"/>
    </source>
</evidence>
<name>A0A815IWQ1_9BILA</name>
<protein>
    <submittedName>
        <fullName evidence="2">Uncharacterized protein</fullName>
    </submittedName>
</protein>
<evidence type="ECO:0000313" key="1">
    <source>
        <dbReference type="EMBL" id="CAF0853376.1"/>
    </source>
</evidence>
<sequence length="258" mass="30066">MVLHIINSSEVRPGDHLYRYRLFNVQQGIAVQCPTLKSIFVLTSYKNTLRLVSLNEFKRKSCLRRVIYNGNCSCIKKVKYLHNRPPEEIVKNALLLLDWIKTSPDNVRKLFSNDLSQFAQKCCTTVHEQWCNLFYSTYEQISLKKHFFDKKQISSNSNNAFNAALMCGMPFRQASQIGKNDFWIEKNDEIDLLQTTESMITYFLIEKKEQEDIYVCKTILFLDSNDQLLTLSKTTSDEPMIFSSTLMEFSSDEDISLI</sequence>
<dbReference type="EMBL" id="CAJNOI010000024">
    <property type="protein sequence ID" value="CAF0853376.1"/>
    <property type="molecule type" value="Genomic_DNA"/>
</dbReference>
<proteinExistence type="predicted"/>
<accession>A0A815IWQ1</accession>
<dbReference type="Proteomes" id="UP000663877">
    <property type="component" value="Unassembled WGS sequence"/>
</dbReference>
<keyword evidence="3" id="KW-1185">Reference proteome</keyword>